<evidence type="ECO:0000313" key="6">
    <source>
        <dbReference type="Proteomes" id="UP000198992"/>
    </source>
</evidence>
<dbReference type="NCBIfam" id="NF004780">
    <property type="entry name" value="PRK06126.1"/>
    <property type="match status" value="1"/>
</dbReference>
<organism evidence="5 6">
    <name type="scientific">Bradyrhizobium erythrophlei</name>
    <dbReference type="NCBI Taxonomy" id="1437360"/>
    <lineage>
        <taxon>Bacteria</taxon>
        <taxon>Pseudomonadati</taxon>
        <taxon>Pseudomonadota</taxon>
        <taxon>Alphaproteobacteria</taxon>
        <taxon>Hyphomicrobiales</taxon>
        <taxon>Nitrobacteraceae</taxon>
        <taxon>Bradyrhizobium</taxon>
    </lineage>
</organism>
<keyword evidence="3" id="KW-0274">FAD</keyword>
<dbReference type="Pfam" id="PF01494">
    <property type="entry name" value="FAD_binding_3"/>
    <property type="match status" value="1"/>
</dbReference>
<dbReference type="OrthoDB" id="9791689at2"/>
<sequence length="540" mass="59159">MKSVPVLIAGGGPVGMTLANVLARFGIRSMLVERNATTTRHPKMDITNSRSMELFRRFGLSDALRKAAVAEDHPFDVSWITSLAGYELHRFRYMSPSEFRKHCRTRNDGTQPLEPPMRVSQVEIEPVLKKAIDARSEVEVRFGVAFESFEAKDDGVVAVLREQGSGAQEQVRCQYLIGCDGGSSRVRAGLDIALEGQSRVGELYMIHFRSTERDLLQRWGVAWHYQSPLGTMIAQNDDDIWTVHVPVLPGQDASKLDPRALVEAYAGRPFSFEILVANAWTPHLVVAESYGKGRVLLAGDSAHQFIPTGGYGMNSGVGDAIDLGWKLAATLQGFGGPGLLASYEVERRPVAARNRDASGRHMQVRMQIAEAYGNLLQGDNSENPVRRAEVGAELARLGNAENECFGIEHGFVYQGSPIVADAEAAPFPFDPVVYKPTTTPGARLPSTYLKDGTALYDRLGAYFTLIDFRSADLSPFVDAAARRRIPLSILQLDEPDLKGVYGRDMLLVRPDHHIAWRGTGGKAPNADAILATALGWGGER</sequence>
<dbReference type="GO" id="GO:0071949">
    <property type="term" value="F:FAD binding"/>
    <property type="evidence" value="ECO:0007669"/>
    <property type="project" value="InterPro"/>
</dbReference>
<name>A0A1H5DBB7_9BRAD</name>
<dbReference type="PRINTS" id="PR00420">
    <property type="entry name" value="RNGMNOXGNASE"/>
</dbReference>
<gene>
    <name evidence="5" type="ORF">SAMN05444164_5719</name>
</gene>
<feature type="domain" description="FAD-binding" evidence="4">
    <location>
        <begin position="4"/>
        <end position="356"/>
    </location>
</feature>
<dbReference type="Gene3D" id="3.50.50.60">
    <property type="entry name" value="FAD/NAD(P)-binding domain"/>
    <property type="match status" value="1"/>
</dbReference>
<protein>
    <submittedName>
        <fullName evidence="5">2-polyprenyl-6-methoxyphenol hydroxylase</fullName>
    </submittedName>
</protein>
<dbReference type="Pfam" id="PF21274">
    <property type="entry name" value="Rng_hyd_C"/>
    <property type="match status" value="1"/>
</dbReference>
<dbReference type="Gene3D" id="3.30.9.10">
    <property type="entry name" value="D-Amino Acid Oxidase, subunit A, domain 2"/>
    <property type="match status" value="1"/>
</dbReference>
<proteinExistence type="predicted"/>
<evidence type="ECO:0000259" key="4">
    <source>
        <dbReference type="Pfam" id="PF01494"/>
    </source>
</evidence>
<dbReference type="RefSeq" id="WP_092122291.1">
    <property type="nucleotide sequence ID" value="NZ_FNTH01000001.1"/>
</dbReference>
<dbReference type="Gene3D" id="3.40.30.120">
    <property type="match status" value="1"/>
</dbReference>
<dbReference type="AlphaFoldDB" id="A0A1H5DBB7"/>
<evidence type="ECO:0000313" key="5">
    <source>
        <dbReference type="EMBL" id="SED76205.1"/>
    </source>
</evidence>
<dbReference type="SUPFAM" id="SSF51905">
    <property type="entry name" value="FAD/NAD(P)-binding domain"/>
    <property type="match status" value="1"/>
</dbReference>
<evidence type="ECO:0000256" key="1">
    <source>
        <dbReference type="ARBA" id="ARBA00001974"/>
    </source>
</evidence>
<evidence type="ECO:0000256" key="3">
    <source>
        <dbReference type="ARBA" id="ARBA00022827"/>
    </source>
</evidence>
<accession>A0A1H5DBB7</accession>
<comment type="cofactor">
    <cofactor evidence="1">
        <name>FAD</name>
        <dbReference type="ChEBI" id="CHEBI:57692"/>
    </cofactor>
</comment>
<dbReference type="InterPro" id="IPR050641">
    <property type="entry name" value="RIFMO-like"/>
</dbReference>
<dbReference type="PANTHER" id="PTHR43004:SF19">
    <property type="entry name" value="BINDING MONOOXYGENASE, PUTATIVE (JCVI)-RELATED"/>
    <property type="match status" value="1"/>
</dbReference>
<evidence type="ECO:0000256" key="2">
    <source>
        <dbReference type="ARBA" id="ARBA00022630"/>
    </source>
</evidence>
<dbReference type="GO" id="GO:0016709">
    <property type="term" value="F:oxidoreductase activity, acting on paired donors, with incorporation or reduction of molecular oxygen, NAD(P)H as one donor, and incorporation of one atom of oxygen"/>
    <property type="evidence" value="ECO:0007669"/>
    <property type="project" value="UniProtKB-ARBA"/>
</dbReference>
<reference evidence="5 6" key="1">
    <citation type="submission" date="2016-10" db="EMBL/GenBank/DDBJ databases">
        <authorList>
            <person name="de Groot N.N."/>
        </authorList>
    </citation>
    <scope>NUCLEOTIDE SEQUENCE [LARGE SCALE GENOMIC DNA]</scope>
    <source>
        <strain evidence="5 6">MT12</strain>
    </source>
</reference>
<dbReference type="InterPro" id="IPR002938">
    <property type="entry name" value="FAD-bd"/>
</dbReference>
<dbReference type="PANTHER" id="PTHR43004">
    <property type="entry name" value="TRK SYSTEM POTASSIUM UPTAKE PROTEIN"/>
    <property type="match status" value="1"/>
</dbReference>
<keyword evidence="2" id="KW-0285">Flavoprotein</keyword>
<dbReference type="EMBL" id="FNTH01000001">
    <property type="protein sequence ID" value="SED76205.1"/>
    <property type="molecule type" value="Genomic_DNA"/>
</dbReference>
<dbReference type="Proteomes" id="UP000198992">
    <property type="component" value="Unassembled WGS sequence"/>
</dbReference>
<dbReference type="InterPro" id="IPR036188">
    <property type="entry name" value="FAD/NAD-bd_sf"/>
</dbReference>